<evidence type="ECO:0000313" key="3">
    <source>
        <dbReference type="Proteomes" id="UP000284416"/>
    </source>
</evidence>
<protein>
    <submittedName>
        <fullName evidence="2">Uncharacterized protein</fullName>
    </submittedName>
</protein>
<keyword evidence="3" id="KW-1185">Reference proteome</keyword>
<feature type="transmembrane region" description="Helical" evidence="1">
    <location>
        <begin position="45"/>
        <end position="62"/>
    </location>
</feature>
<dbReference type="InterPro" id="IPR058724">
    <property type="entry name" value="YhzF"/>
</dbReference>
<accession>A0A417YZN0</accession>
<keyword evidence="1" id="KW-0472">Membrane</keyword>
<keyword evidence="1" id="KW-1133">Transmembrane helix</keyword>
<dbReference type="OrthoDB" id="2943327at2"/>
<sequence length="63" mass="6821">MTAAAAFFFLTSGLLVGGILYNLALYKKPGMYPPKRLLIKRASSLASGLGIFLFLGLLIIFLK</sequence>
<comment type="caution">
    <text evidence="2">The sequence shown here is derived from an EMBL/GenBank/DDBJ whole genome shotgun (WGS) entry which is preliminary data.</text>
</comment>
<dbReference type="RefSeq" id="WP_118918739.1">
    <property type="nucleotide sequence ID" value="NZ_QWEG01000001.1"/>
</dbReference>
<evidence type="ECO:0000256" key="1">
    <source>
        <dbReference type="SAM" id="Phobius"/>
    </source>
</evidence>
<organism evidence="2 3">
    <name type="scientific">Neobacillus notoginsengisoli</name>
    <dbReference type="NCBI Taxonomy" id="1578198"/>
    <lineage>
        <taxon>Bacteria</taxon>
        <taxon>Bacillati</taxon>
        <taxon>Bacillota</taxon>
        <taxon>Bacilli</taxon>
        <taxon>Bacillales</taxon>
        <taxon>Bacillaceae</taxon>
        <taxon>Neobacillus</taxon>
    </lineage>
</organism>
<reference evidence="2 3" key="1">
    <citation type="journal article" date="2017" name="Int. J. Syst. Evol. Microbiol.">
        <title>Bacillus notoginsengisoli sp. nov., a novel bacterium isolated from the rhizosphere of Panax notoginseng.</title>
        <authorList>
            <person name="Zhang M.Y."/>
            <person name="Cheng J."/>
            <person name="Cai Y."/>
            <person name="Zhang T.Y."/>
            <person name="Wu Y.Y."/>
            <person name="Manikprabhu D."/>
            <person name="Li W.J."/>
            <person name="Zhang Y.X."/>
        </authorList>
    </citation>
    <scope>NUCLEOTIDE SEQUENCE [LARGE SCALE GENOMIC DNA]</scope>
    <source>
        <strain evidence="2 3">JCM 30743</strain>
    </source>
</reference>
<dbReference type="Pfam" id="PF26302">
    <property type="entry name" value="YhzF"/>
    <property type="match status" value="1"/>
</dbReference>
<keyword evidence="1" id="KW-0812">Transmembrane</keyword>
<name>A0A417YZN0_9BACI</name>
<dbReference type="Proteomes" id="UP000284416">
    <property type="component" value="Unassembled WGS sequence"/>
</dbReference>
<proteinExistence type="predicted"/>
<feature type="transmembrane region" description="Helical" evidence="1">
    <location>
        <begin position="6"/>
        <end position="24"/>
    </location>
</feature>
<dbReference type="AlphaFoldDB" id="A0A417YZN0"/>
<dbReference type="EMBL" id="QWEG01000001">
    <property type="protein sequence ID" value="RHW43131.1"/>
    <property type="molecule type" value="Genomic_DNA"/>
</dbReference>
<evidence type="ECO:0000313" key="2">
    <source>
        <dbReference type="EMBL" id="RHW43131.1"/>
    </source>
</evidence>
<gene>
    <name evidence="2" type="ORF">D1B31_00165</name>
</gene>